<evidence type="ECO:0000256" key="7">
    <source>
        <dbReference type="ARBA" id="ARBA00022989"/>
    </source>
</evidence>
<organism evidence="12 13">
    <name type="scientific">Eremothecium cymbalariae (strain CBS 270.75 / DBVPG 7215 / KCTC 17166 / NRRL Y-17582)</name>
    <name type="common">Yeast</name>
    <dbReference type="NCBI Taxonomy" id="931890"/>
    <lineage>
        <taxon>Eukaryota</taxon>
        <taxon>Fungi</taxon>
        <taxon>Dikarya</taxon>
        <taxon>Ascomycota</taxon>
        <taxon>Saccharomycotina</taxon>
        <taxon>Saccharomycetes</taxon>
        <taxon>Saccharomycetales</taxon>
        <taxon>Saccharomycetaceae</taxon>
        <taxon>Eremothecium</taxon>
    </lineage>
</organism>
<dbReference type="InterPro" id="IPR010929">
    <property type="entry name" value="PDR_CDR_ABC"/>
</dbReference>
<gene>
    <name evidence="12" type="ordered locus">Ecym_8014</name>
</gene>
<evidence type="ECO:0000259" key="11">
    <source>
        <dbReference type="PROSITE" id="PS50893"/>
    </source>
</evidence>
<dbReference type="PANTHER" id="PTHR19241">
    <property type="entry name" value="ATP-BINDING CASSETTE TRANSPORTER"/>
    <property type="match status" value="1"/>
</dbReference>
<dbReference type="CDD" id="cd03232">
    <property type="entry name" value="ABCG_PDR_domain2"/>
    <property type="match status" value="1"/>
</dbReference>
<evidence type="ECO:0000256" key="4">
    <source>
        <dbReference type="ARBA" id="ARBA00022737"/>
    </source>
</evidence>
<dbReference type="CDD" id="cd03233">
    <property type="entry name" value="ABCG_PDR_domain1"/>
    <property type="match status" value="1"/>
</dbReference>
<name>G8JWT6_ERECY</name>
<dbReference type="Gene3D" id="3.40.50.300">
    <property type="entry name" value="P-loop containing nucleotide triphosphate hydrolases"/>
    <property type="match status" value="2"/>
</dbReference>
<keyword evidence="2" id="KW-0813">Transport</keyword>
<keyword evidence="7 10" id="KW-1133">Transmembrane helix</keyword>
<feature type="transmembrane region" description="Helical" evidence="10">
    <location>
        <begin position="773"/>
        <end position="793"/>
    </location>
</feature>
<keyword evidence="8 10" id="KW-0472">Membrane</keyword>
<dbReference type="KEGG" id="erc:Ecym_8014"/>
<feature type="transmembrane region" description="Helical" evidence="10">
    <location>
        <begin position="667"/>
        <end position="686"/>
    </location>
</feature>
<evidence type="ECO:0000256" key="6">
    <source>
        <dbReference type="ARBA" id="ARBA00022840"/>
    </source>
</evidence>
<dbReference type="STRING" id="931890.G8JWT6"/>
<feature type="transmembrane region" description="Helical" evidence="10">
    <location>
        <begin position="1279"/>
        <end position="1305"/>
    </location>
</feature>
<dbReference type="InterPro" id="IPR027417">
    <property type="entry name" value="P-loop_NTPase"/>
</dbReference>
<feature type="transmembrane region" description="Helical" evidence="10">
    <location>
        <begin position="1235"/>
        <end position="1258"/>
    </location>
</feature>
<keyword evidence="3 10" id="KW-0812">Transmembrane</keyword>
<feature type="transmembrane region" description="Helical" evidence="10">
    <location>
        <begin position="601"/>
        <end position="625"/>
    </location>
</feature>
<dbReference type="SMART" id="SM00382">
    <property type="entry name" value="AAA"/>
    <property type="match status" value="2"/>
</dbReference>
<evidence type="ECO:0000256" key="8">
    <source>
        <dbReference type="ARBA" id="ARBA00023136"/>
    </source>
</evidence>
<feature type="transmembrane region" description="Helical" evidence="10">
    <location>
        <begin position="562"/>
        <end position="580"/>
    </location>
</feature>
<dbReference type="GO" id="GO:0016887">
    <property type="term" value="F:ATP hydrolysis activity"/>
    <property type="evidence" value="ECO:0007669"/>
    <property type="project" value="InterPro"/>
</dbReference>
<dbReference type="Pfam" id="PF14510">
    <property type="entry name" value="ABC_trans_N"/>
    <property type="match status" value="1"/>
</dbReference>
<dbReference type="EMBL" id="CP002504">
    <property type="protein sequence ID" value="AET41310.1"/>
    <property type="molecule type" value="Genomic_DNA"/>
</dbReference>
<dbReference type="HOGENOM" id="CLU_000604_35_0_1"/>
<feature type="transmembrane region" description="Helical" evidence="10">
    <location>
        <begin position="1356"/>
        <end position="1374"/>
    </location>
</feature>
<proteinExistence type="predicted"/>
<dbReference type="Pfam" id="PF00005">
    <property type="entry name" value="ABC_tran"/>
    <property type="match status" value="2"/>
</dbReference>
<dbReference type="InParanoid" id="G8JWT6"/>
<evidence type="ECO:0000313" key="13">
    <source>
        <dbReference type="Proteomes" id="UP000006790"/>
    </source>
</evidence>
<dbReference type="InterPro" id="IPR029481">
    <property type="entry name" value="ABC_trans_N"/>
</dbReference>
<keyword evidence="5" id="KW-0547">Nucleotide-binding</keyword>
<dbReference type="OrthoDB" id="245989at2759"/>
<dbReference type="FunCoup" id="G8JWT6">
    <property type="interactions" value="408"/>
</dbReference>
<feature type="transmembrane region" description="Helical" evidence="10">
    <location>
        <begin position="637"/>
        <end position="655"/>
    </location>
</feature>
<evidence type="ECO:0000313" key="12">
    <source>
        <dbReference type="EMBL" id="AET41310.1"/>
    </source>
</evidence>
<dbReference type="Proteomes" id="UP000006790">
    <property type="component" value="Chromosome 8"/>
</dbReference>
<feature type="transmembrane region" description="Helical" evidence="10">
    <location>
        <begin position="1325"/>
        <end position="1344"/>
    </location>
</feature>
<evidence type="ECO:0000256" key="5">
    <source>
        <dbReference type="ARBA" id="ARBA00022741"/>
    </source>
</evidence>
<dbReference type="InterPro" id="IPR003593">
    <property type="entry name" value="AAA+_ATPase"/>
</dbReference>
<sequence>MESDGEKEKQRSMSTQDLSLESPIELNNDTAHIYTGINSEENMMVKELARTLTNTSARRQQDNRSGSAHLYSLTSAEYGVNPVYMDESNPGYDPRLDPTSDHFSSEAWTKNMSRINASDASYYKPYSLGCMWRNLSAYGNSADVAYQSTIYQSVVKAVSSMARQFRGNKHVNTVDILKPMDGLVKPNELLVVLGRPGSGCTTLLKSISSNTHGFYVGEDAMISYDGLTPKQVAKNYRGAVVYTAEVDVHIPHLTVFQTLYNVALLATPVNRIKGVDRETYAKHITEVTMATYGLSHTKNTKVGNDFIRGVSGGERKRVSIAEVSICGSKFQCWDNATRGLDSATALEFVKALRVNADLTDSAGVVAIYQCSEEIYTLFDKVCILYEGRQIFFGSTKEAKQYFLDLGYICPPRQATADFLTAITNPSERIINEEFLKAQKYVPVTPKEMEICWKQSDQYKRLLQEIDSYATNESEQGDLKLKQAHCARQSKSSRSSSPYISSFNQQVKYLTTRNIQRAKATMEITLFQIIGNIVMPLIIGSMFYKAMKPNDATTFYSRGAAMFYGLLFNAFSSLLEINALYEIRPVTEKHKRYALYHPGAEALASIMSEIPIKITISVTFNLVYYFMVNFRRDAGTFFFFYLIVMLSTFAMSHLFRCVGAATKTLPQAMIPASIILLILAMYVGFAVPKTKILGWSKWLFYINPLTHAFESLMINEFHGREFQCANYVPSGPLYQGFSSDNRVCAVVGSVPGSDKVLGDRYIELSYGYLHSHKWRSVPILLAYIFFFLIVYLLLCEYNESAKQNGEILVFPKSVVNRLKKENKLNQKNADDEEKSLGIEPISDSKLIRSSTGRSNLETTVGLSKSQAIFHWRNVCYSVKIKDENRLILDHVDGWVKPGTLTALMGASGAGKTTLLDCLASRVTTGVLTGSMFVNGNLRDKSFPRSIGYCQQQDLHLSTATVKESLRFSAYLRQSADIPKEEKDRYVDEVIKILDMEQYVDAVVGVAGEGLNVEQRKRLTIGVELVAKPKLLLFLDEPTSGLDSQTAWSICQLMRSLADHGQAVLCTIHQPSALLMQEFDRLLLLQKHGQTVYFGDLGDGCSTMIKYFEDHGAEPCDKNSNPADWMLRVIDAAPGSTANQDYHEVWKNSKEYEEVQKELSLMEQELPKRPLDTSSEQTEFATGFPYQVKLVTSRLWQQYWRTPSYIWSKFFVAIISSLFVGFTFFKSDLSMQGLQNQMLSIFMLIVVFNPILQQYLPVFVSQRNLYESREQHSRTFSWKSFLVAQLIVEIPWNVIVGTLSFFCYYYAVGLYNSASVAHQLTERGLLFWLFSIIYYVYVGSAGQAAIAGVQNIESAGNLASMVFTLCLSFCGVMVSRKNLPRFWIFMYRISPFTYMVDGMLSVAVANVDVRCSDYEYIHFNAPAGQTCQQYTDAYMNVAGGYLSNPNSTTDCSFCPISSTNAFLSSVDCSYSHRWRNIGISVAYILLNYFIFLGLYWLTRVPKKRPDLVESTDADRPSSS</sequence>
<dbReference type="Pfam" id="PF06422">
    <property type="entry name" value="PDR_CDR"/>
    <property type="match status" value="1"/>
</dbReference>
<dbReference type="GeneID" id="11469818"/>
<feature type="transmembrane region" description="Helical" evidence="10">
    <location>
        <begin position="1475"/>
        <end position="1495"/>
    </location>
</feature>
<dbReference type="FunFam" id="3.40.50.300:FF:000054">
    <property type="entry name" value="ABC multidrug transporter atrF"/>
    <property type="match status" value="1"/>
</dbReference>
<evidence type="ECO:0000256" key="3">
    <source>
        <dbReference type="ARBA" id="ARBA00022692"/>
    </source>
</evidence>
<evidence type="ECO:0000256" key="9">
    <source>
        <dbReference type="SAM" id="MobiDB-lite"/>
    </source>
</evidence>
<dbReference type="InterPro" id="IPR017871">
    <property type="entry name" value="ABC_transporter-like_CS"/>
</dbReference>
<keyword evidence="13" id="KW-1185">Reference proteome</keyword>
<dbReference type="Pfam" id="PF01061">
    <property type="entry name" value="ABC2_membrane"/>
    <property type="match status" value="2"/>
</dbReference>
<dbReference type="PROSITE" id="PS00211">
    <property type="entry name" value="ABC_TRANSPORTER_1"/>
    <property type="match status" value="1"/>
</dbReference>
<dbReference type="RefSeq" id="XP_003648127.1">
    <property type="nucleotide sequence ID" value="XM_003648079.1"/>
</dbReference>
<dbReference type="NCBIfam" id="TIGR00956">
    <property type="entry name" value="3a01205"/>
    <property type="match status" value="1"/>
</dbReference>
<dbReference type="GO" id="GO:1990961">
    <property type="term" value="P:xenobiotic detoxification by transmembrane export across the plasma membrane"/>
    <property type="evidence" value="ECO:0007669"/>
    <property type="project" value="InterPro"/>
</dbReference>
<dbReference type="InterPro" id="IPR013525">
    <property type="entry name" value="ABC2_TM"/>
</dbReference>
<feature type="compositionally biased region" description="Polar residues" evidence="9">
    <location>
        <begin position="12"/>
        <end position="23"/>
    </location>
</feature>
<dbReference type="SUPFAM" id="SSF52540">
    <property type="entry name" value="P-loop containing nucleoside triphosphate hydrolases"/>
    <property type="match status" value="2"/>
</dbReference>
<feature type="transmembrane region" description="Helical" evidence="10">
    <location>
        <begin position="1202"/>
        <end position="1223"/>
    </location>
</feature>
<keyword evidence="4" id="KW-0677">Repeat</keyword>
<dbReference type="InterPro" id="IPR034003">
    <property type="entry name" value="ABCG_PDR_2"/>
</dbReference>
<protein>
    <recommendedName>
        <fullName evidence="11">ABC transporter domain-containing protein</fullName>
    </recommendedName>
</protein>
<evidence type="ECO:0000256" key="1">
    <source>
        <dbReference type="ARBA" id="ARBA00004141"/>
    </source>
</evidence>
<feature type="domain" description="ABC transporter" evidence="11">
    <location>
        <begin position="868"/>
        <end position="1111"/>
    </location>
</feature>
<keyword evidence="6" id="KW-0067">ATP-binding</keyword>
<dbReference type="GO" id="GO:0016020">
    <property type="term" value="C:membrane"/>
    <property type="evidence" value="ECO:0007669"/>
    <property type="project" value="UniProtKB-SubCell"/>
</dbReference>
<evidence type="ECO:0000256" key="10">
    <source>
        <dbReference type="SAM" id="Phobius"/>
    </source>
</evidence>
<dbReference type="GO" id="GO:0005524">
    <property type="term" value="F:ATP binding"/>
    <property type="evidence" value="ECO:0007669"/>
    <property type="project" value="UniProtKB-KW"/>
</dbReference>
<dbReference type="InterPro" id="IPR003439">
    <property type="entry name" value="ABC_transporter-like_ATP-bd"/>
</dbReference>
<feature type="region of interest" description="Disordered" evidence="9">
    <location>
        <begin position="1"/>
        <end position="23"/>
    </location>
</feature>
<dbReference type="eggNOG" id="KOG0065">
    <property type="taxonomic scope" value="Eukaryota"/>
</dbReference>
<dbReference type="PROSITE" id="PS50893">
    <property type="entry name" value="ABC_TRANSPORTER_2"/>
    <property type="match status" value="2"/>
</dbReference>
<dbReference type="InterPro" id="IPR005285">
    <property type="entry name" value="Drug-R_PDR/CDR"/>
</dbReference>
<dbReference type="InterPro" id="IPR034001">
    <property type="entry name" value="ABCG_PDR_1"/>
</dbReference>
<dbReference type="OMA" id="RTSMRHD"/>
<feature type="compositionally biased region" description="Basic and acidic residues" evidence="9">
    <location>
        <begin position="1"/>
        <end position="11"/>
    </location>
</feature>
<reference evidence="13" key="1">
    <citation type="journal article" date="2012" name="G3 (Bethesda)">
        <title>Pichia sorbitophila, an interspecies yeast hybrid reveals early steps of genome resolution following polyploidization.</title>
        <authorList>
            <person name="Leh Louis V."/>
            <person name="Despons L."/>
            <person name="Friedrich A."/>
            <person name="Martin T."/>
            <person name="Durrens P."/>
            <person name="Casaregola S."/>
            <person name="Neuveglise C."/>
            <person name="Fairhead C."/>
            <person name="Marck C."/>
            <person name="Cruz J.A."/>
            <person name="Straub M.L."/>
            <person name="Kugler V."/>
            <person name="Sacerdot C."/>
            <person name="Uzunov Z."/>
            <person name="Thierry A."/>
            <person name="Weiss S."/>
            <person name="Bleykasten C."/>
            <person name="De Montigny J."/>
            <person name="Jacques N."/>
            <person name="Jung P."/>
            <person name="Lemaire M."/>
            <person name="Mallet S."/>
            <person name="Morel G."/>
            <person name="Richard G.F."/>
            <person name="Sarkar A."/>
            <person name="Savel G."/>
            <person name="Schacherer J."/>
            <person name="Seret M.L."/>
            <person name="Talla E."/>
            <person name="Samson G."/>
            <person name="Jubin C."/>
            <person name="Poulain J."/>
            <person name="Vacherie B."/>
            <person name="Barbe V."/>
            <person name="Pelletier E."/>
            <person name="Sherman D.J."/>
            <person name="Westhof E."/>
            <person name="Weissenbach J."/>
            <person name="Baret P.V."/>
            <person name="Wincker P."/>
            <person name="Gaillardin C."/>
            <person name="Dujon B."/>
            <person name="Souciet J.L."/>
        </authorList>
    </citation>
    <scope>NUCLEOTIDE SEQUENCE [LARGE SCALE GENOMIC DNA]</scope>
    <source>
        <strain evidence="13">CBS 270.75 / DBVPG 7215 / KCTC 17166 / NRRL Y-17582</strain>
    </source>
</reference>
<comment type="subcellular location">
    <subcellularLocation>
        <location evidence="1">Membrane</location>
        <topology evidence="1">Multi-pass membrane protein</topology>
    </subcellularLocation>
</comment>
<accession>G8JWT6</accession>
<dbReference type="GO" id="GO:0140359">
    <property type="term" value="F:ABC-type transporter activity"/>
    <property type="evidence" value="ECO:0007669"/>
    <property type="project" value="InterPro"/>
</dbReference>
<feature type="domain" description="ABC transporter" evidence="11">
    <location>
        <begin position="149"/>
        <end position="411"/>
    </location>
</feature>
<evidence type="ECO:0000256" key="2">
    <source>
        <dbReference type="ARBA" id="ARBA00022448"/>
    </source>
</evidence>
<feature type="transmembrane region" description="Helical" evidence="10">
    <location>
        <begin position="523"/>
        <end position="542"/>
    </location>
</feature>